<evidence type="ECO:0000313" key="1">
    <source>
        <dbReference type="EMBL" id="PWA87299.1"/>
    </source>
</evidence>
<dbReference type="Proteomes" id="UP000245207">
    <property type="component" value="Unassembled WGS sequence"/>
</dbReference>
<keyword evidence="2" id="KW-1185">Reference proteome</keyword>
<name>A0A2U1PNI8_ARTAN</name>
<comment type="caution">
    <text evidence="1">The sequence shown here is derived from an EMBL/GenBank/DDBJ whole genome shotgun (WGS) entry which is preliminary data.</text>
</comment>
<dbReference type="EMBL" id="PKPP01000927">
    <property type="protein sequence ID" value="PWA87299.1"/>
    <property type="molecule type" value="Genomic_DNA"/>
</dbReference>
<reference evidence="1 2" key="1">
    <citation type="journal article" date="2018" name="Mol. Plant">
        <title>The genome of Artemisia annua provides insight into the evolution of Asteraceae family and artemisinin biosynthesis.</title>
        <authorList>
            <person name="Shen Q."/>
            <person name="Zhang L."/>
            <person name="Liao Z."/>
            <person name="Wang S."/>
            <person name="Yan T."/>
            <person name="Shi P."/>
            <person name="Liu M."/>
            <person name="Fu X."/>
            <person name="Pan Q."/>
            <person name="Wang Y."/>
            <person name="Lv Z."/>
            <person name="Lu X."/>
            <person name="Zhang F."/>
            <person name="Jiang W."/>
            <person name="Ma Y."/>
            <person name="Chen M."/>
            <person name="Hao X."/>
            <person name="Li L."/>
            <person name="Tang Y."/>
            <person name="Lv G."/>
            <person name="Zhou Y."/>
            <person name="Sun X."/>
            <person name="Brodelius P.E."/>
            <person name="Rose J.K.C."/>
            <person name="Tang K."/>
        </authorList>
    </citation>
    <scope>NUCLEOTIDE SEQUENCE [LARGE SCALE GENOMIC DNA]</scope>
    <source>
        <strain evidence="2">cv. Huhao1</strain>
        <tissue evidence="1">Leaf</tissue>
    </source>
</reference>
<gene>
    <name evidence="1" type="ORF">CTI12_AA126590</name>
</gene>
<proteinExistence type="predicted"/>
<dbReference type="AlphaFoldDB" id="A0A2U1PNI8"/>
<protein>
    <submittedName>
        <fullName evidence="1">Gag-Pol</fullName>
    </submittedName>
</protein>
<accession>A0A2U1PNI8</accession>
<evidence type="ECO:0000313" key="2">
    <source>
        <dbReference type="Proteomes" id="UP000245207"/>
    </source>
</evidence>
<organism evidence="1 2">
    <name type="scientific">Artemisia annua</name>
    <name type="common">Sweet wormwood</name>
    <dbReference type="NCBI Taxonomy" id="35608"/>
    <lineage>
        <taxon>Eukaryota</taxon>
        <taxon>Viridiplantae</taxon>
        <taxon>Streptophyta</taxon>
        <taxon>Embryophyta</taxon>
        <taxon>Tracheophyta</taxon>
        <taxon>Spermatophyta</taxon>
        <taxon>Magnoliopsida</taxon>
        <taxon>eudicotyledons</taxon>
        <taxon>Gunneridae</taxon>
        <taxon>Pentapetalae</taxon>
        <taxon>asterids</taxon>
        <taxon>campanulids</taxon>
        <taxon>Asterales</taxon>
        <taxon>Asteraceae</taxon>
        <taxon>Asteroideae</taxon>
        <taxon>Anthemideae</taxon>
        <taxon>Artemisiinae</taxon>
        <taxon>Artemisia</taxon>
    </lineage>
</organism>
<sequence length="101" mass="11653">MEKQFQLSDSSNALLQHDVNETTESQAPMIGTLNHEIKRSVWHSDYVMKGNITYCLRTEEGEPSILQEYSLELRILVFLRGDSMNVPISWRLEGVVQRARS</sequence>
<dbReference type="OrthoDB" id="1739862at2759"/>